<proteinExistence type="predicted"/>
<dbReference type="Proteomes" id="UP000827986">
    <property type="component" value="Unassembled WGS sequence"/>
</dbReference>
<dbReference type="EMBL" id="JAHDVG010000466">
    <property type="protein sequence ID" value="KAH1182681.1"/>
    <property type="molecule type" value="Genomic_DNA"/>
</dbReference>
<name>A0A9D3XMN8_9SAUR</name>
<dbReference type="AlphaFoldDB" id="A0A9D3XMN8"/>
<evidence type="ECO:0000313" key="1">
    <source>
        <dbReference type="EMBL" id="KAH1182681.1"/>
    </source>
</evidence>
<protein>
    <submittedName>
        <fullName evidence="1">Uncharacterized protein</fullName>
    </submittedName>
</protein>
<keyword evidence="2" id="KW-1185">Reference proteome</keyword>
<gene>
    <name evidence="1" type="ORF">KIL84_004173</name>
</gene>
<organism evidence="1 2">
    <name type="scientific">Mauremys mutica</name>
    <name type="common">yellowpond turtle</name>
    <dbReference type="NCBI Taxonomy" id="74926"/>
    <lineage>
        <taxon>Eukaryota</taxon>
        <taxon>Metazoa</taxon>
        <taxon>Chordata</taxon>
        <taxon>Craniata</taxon>
        <taxon>Vertebrata</taxon>
        <taxon>Euteleostomi</taxon>
        <taxon>Archelosauria</taxon>
        <taxon>Testudinata</taxon>
        <taxon>Testudines</taxon>
        <taxon>Cryptodira</taxon>
        <taxon>Durocryptodira</taxon>
        <taxon>Testudinoidea</taxon>
        <taxon>Geoemydidae</taxon>
        <taxon>Geoemydinae</taxon>
        <taxon>Mauremys</taxon>
    </lineage>
</organism>
<accession>A0A9D3XMN8</accession>
<reference evidence="1" key="1">
    <citation type="submission" date="2021-09" db="EMBL/GenBank/DDBJ databases">
        <title>The genome of Mauremys mutica provides insights into the evolution of semi-aquatic lifestyle.</title>
        <authorList>
            <person name="Gong S."/>
            <person name="Gao Y."/>
        </authorList>
    </citation>
    <scope>NUCLEOTIDE SEQUENCE</scope>
    <source>
        <strain evidence="1">MM-2020</strain>
        <tissue evidence="1">Muscle</tissue>
    </source>
</reference>
<evidence type="ECO:0000313" key="2">
    <source>
        <dbReference type="Proteomes" id="UP000827986"/>
    </source>
</evidence>
<comment type="caution">
    <text evidence="1">The sequence shown here is derived from an EMBL/GenBank/DDBJ whole genome shotgun (WGS) entry which is preliminary data.</text>
</comment>
<sequence length="136" mass="15818">MLFTVLERELQDFCPSLWRAPKYRNCPECMYVCMCVYVWGTHQMAPLVCYPPSCHLREPEAFITLGSLRFKKNKISLWLPISRNPRQTIHSCSAQLLCDNPCFLRQPLPSQLKYQFPPSSDCSSPYITHTPIPLYS</sequence>